<comment type="similarity">
    <text evidence="1">Belongs to the PPR family. P subfamily.</text>
</comment>
<dbReference type="Proteomes" id="UP001153069">
    <property type="component" value="Unassembled WGS sequence"/>
</dbReference>
<name>A0A9N8DXZ3_9STRA</name>
<evidence type="ECO:0000256" key="2">
    <source>
        <dbReference type="PROSITE-ProRule" id="PRU00708"/>
    </source>
</evidence>
<evidence type="ECO:0000313" key="4">
    <source>
        <dbReference type="Proteomes" id="UP001153069"/>
    </source>
</evidence>
<evidence type="ECO:0000256" key="1">
    <source>
        <dbReference type="ARBA" id="ARBA00007626"/>
    </source>
</evidence>
<feature type="repeat" description="PPR" evidence="2">
    <location>
        <begin position="530"/>
        <end position="560"/>
    </location>
</feature>
<dbReference type="Gene3D" id="1.25.40.10">
    <property type="entry name" value="Tetratricopeptide repeat domain"/>
    <property type="match status" value="5"/>
</dbReference>
<feature type="repeat" description="PPR" evidence="2">
    <location>
        <begin position="570"/>
        <end position="600"/>
    </location>
</feature>
<dbReference type="EMBL" id="CAICTM010000433">
    <property type="protein sequence ID" value="CAB9510390.1"/>
    <property type="molecule type" value="Genomic_DNA"/>
</dbReference>
<sequence>MKAIGRKALRIRRHHGRVPGFGVSIPAACTSSAALRCLASNPLQTTFVAANRGSDSSCLSSVASFSTSTREEVEDLVSDIPCDDDDDDDTTEQLLKEISVWARNRQPQKAQHILEERTRHLKMSESDLTKCYNCILLGWSVSRDVDAAEMAQQVLESMPVPPSLISLGYVLESWSKSKLRKRTSKLAGQRAEQLLRKMQSMGLQDQQQAYHNALKACAKGADGYRALKLLRELVQLQLKSDNPLRLGRHVLSTVLMALKSQPQEAEELLESLHNSFGVKPDVVHYAIVLDAWANNRNPARVEALINRMMVDGIKVDASAYNSLLHASRDNLDRMEALFRAMVDDYIQCPYRDNNNTNDLDDKTAAEERSSAPIGSAVKPTVEGLGRVLAAMAHNREPHRAEALLQTVINDTRVRSFLQPNLQCFSSVINAWARAKQPQRAEDLLRHIQNAGYDVNIVVYTTVMHGWAIVGNVQRAQALWIEILNHDNLRPNLNTLNTLLLAYSNARPKPQPEQMDQVMRRAAEESNVKPDTASYTMLLRAWVAAGRPEKARALLDELREKEQIESSVLLDTVTFNTVLHAYSKGGLPMEAEELLSMMLQNVQVEPNAQTFALVLSAYTRSKNPKHKQKSVKRAEELVEKMEEMDIAPNGHLFNVMLNCYSTSGFPERAEAVLKQMIERNATEVDVVSYNTCLYAWARAGCPHRAEHLLLYLATHDSGGRPPLDVQSFSIVMFGWAKQGTVESAKHCEEILRHMQTLEPSCKPDQVSYNTVLRSWLNVGLKNSENHELCLRCAERADILLSELEKLYQTQPSNQFRPDRLSFTPVIRLWKMGQNGERAKQVEARARDLRVL</sequence>
<dbReference type="InterPro" id="IPR050872">
    <property type="entry name" value="PPR_P_subfamily"/>
</dbReference>
<dbReference type="OrthoDB" id="185373at2759"/>
<dbReference type="Pfam" id="PF13041">
    <property type="entry name" value="PPR_2"/>
    <property type="match status" value="1"/>
</dbReference>
<evidence type="ECO:0000313" key="3">
    <source>
        <dbReference type="EMBL" id="CAB9510390.1"/>
    </source>
</evidence>
<dbReference type="PANTHER" id="PTHR46128:SF329">
    <property type="entry name" value="MITOCHONDRIAL GROUP I INTRON SPLICING FACTOR DMR1"/>
    <property type="match status" value="1"/>
</dbReference>
<dbReference type="Pfam" id="PF01535">
    <property type="entry name" value="PPR"/>
    <property type="match status" value="2"/>
</dbReference>
<protein>
    <submittedName>
        <fullName evidence="3">Pentatricopeptide repeat-containing protein</fullName>
    </submittedName>
</protein>
<comment type="caution">
    <text evidence="3">The sequence shown here is derived from an EMBL/GenBank/DDBJ whole genome shotgun (WGS) entry which is preliminary data.</text>
</comment>
<dbReference type="PANTHER" id="PTHR46128">
    <property type="entry name" value="MITOCHONDRIAL GROUP I INTRON SPLICING FACTOR CCM1"/>
    <property type="match status" value="1"/>
</dbReference>
<dbReference type="Pfam" id="PF13812">
    <property type="entry name" value="PPR_3"/>
    <property type="match status" value="2"/>
</dbReference>
<accession>A0A9N8DXZ3</accession>
<dbReference type="InterPro" id="IPR011990">
    <property type="entry name" value="TPR-like_helical_dom_sf"/>
</dbReference>
<gene>
    <name evidence="3" type="ORF">SEMRO_434_G142130.1</name>
</gene>
<dbReference type="NCBIfam" id="TIGR00756">
    <property type="entry name" value="PPR"/>
    <property type="match status" value="3"/>
</dbReference>
<organism evidence="3 4">
    <name type="scientific">Seminavis robusta</name>
    <dbReference type="NCBI Taxonomy" id="568900"/>
    <lineage>
        <taxon>Eukaryota</taxon>
        <taxon>Sar</taxon>
        <taxon>Stramenopiles</taxon>
        <taxon>Ochrophyta</taxon>
        <taxon>Bacillariophyta</taxon>
        <taxon>Bacillariophyceae</taxon>
        <taxon>Bacillariophycidae</taxon>
        <taxon>Naviculales</taxon>
        <taxon>Naviculaceae</taxon>
        <taxon>Seminavis</taxon>
    </lineage>
</organism>
<dbReference type="InterPro" id="IPR002885">
    <property type="entry name" value="PPR_rpt"/>
</dbReference>
<feature type="repeat" description="PPR" evidence="2">
    <location>
        <begin position="648"/>
        <end position="682"/>
    </location>
</feature>
<keyword evidence="4" id="KW-1185">Reference proteome</keyword>
<reference evidence="3" key="1">
    <citation type="submission" date="2020-06" db="EMBL/GenBank/DDBJ databases">
        <authorList>
            <consortium name="Plant Systems Biology data submission"/>
        </authorList>
    </citation>
    <scope>NUCLEOTIDE SEQUENCE</scope>
    <source>
        <strain evidence="3">D6</strain>
    </source>
</reference>
<dbReference type="PROSITE" id="PS51375">
    <property type="entry name" value="PPR"/>
    <property type="match status" value="3"/>
</dbReference>
<proteinExistence type="inferred from homology"/>
<dbReference type="AlphaFoldDB" id="A0A9N8DXZ3"/>